<evidence type="ECO:0000313" key="5">
    <source>
        <dbReference type="EMBL" id="RFZ89874.1"/>
    </source>
</evidence>
<dbReference type="PROSITE" id="PS51898">
    <property type="entry name" value="TYR_RECOMBINASE"/>
    <property type="match status" value="1"/>
</dbReference>
<comment type="similarity">
    <text evidence="1">Belongs to the 'phage' integrase family.</text>
</comment>
<feature type="domain" description="Tyr recombinase" evidence="4">
    <location>
        <begin position="225"/>
        <end position="406"/>
    </location>
</feature>
<dbReference type="Gene3D" id="1.10.150.130">
    <property type="match status" value="1"/>
</dbReference>
<dbReference type="InterPro" id="IPR010998">
    <property type="entry name" value="Integrase_recombinase_N"/>
</dbReference>
<dbReference type="Pfam" id="PF17293">
    <property type="entry name" value="Arm-DNA-bind_5"/>
    <property type="match status" value="1"/>
</dbReference>
<sequence>MEYSGKFGIHFKMRAERAKNGKAPVFMGIVLNSEKIYVALKGFMVETDHWDKLNGVGKKNTKQGRDINKYLEDVRWTMKDHFRKLELADVTISAEKLKCAFLGIKEEQSTPMLSDLVKYHNDQASTLLSKGTMSHYFVTQRYIDKFIKQAYHQDDFKLSELNYKFIADFELFLYNHRPKDHQKKMDTNGVLKHLIRLKKMVNLGSSLRWVDGEPFKGFKMRKKAVDKEFLNEWELQRVEEKEFEIERLNTVRDMFVFSCYTGLAFIDMVGLTPENIVTGLDGEPWLRTFRQKTLVPVNTPLLPKALALIKKYQNNYRAQVNGKVFPLISNQKMNAYLKEIAKICGVSKNMTYHVARHTFATTVTLSNGVPIETVSKILGHTKISTTQIYARVLERKISDDMQALKARLNLK</sequence>
<dbReference type="Pfam" id="PF13102">
    <property type="entry name" value="Phage_int_SAM_5"/>
    <property type="match status" value="1"/>
</dbReference>
<dbReference type="InterPro" id="IPR050090">
    <property type="entry name" value="Tyrosine_recombinase_XerCD"/>
</dbReference>
<protein>
    <submittedName>
        <fullName evidence="5">Site-specific integrase</fullName>
    </submittedName>
</protein>
<dbReference type="EMBL" id="QWDC01000012">
    <property type="protein sequence ID" value="RFZ89874.1"/>
    <property type="molecule type" value="Genomic_DNA"/>
</dbReference>
<evidence type="ECO:0000313" key="6">
    <source>
        <dbReference type="Proteomes" id="UP000264217"/>
    </source>
</evidence>
<dbReference type="SUPFAM" id="SSF56349">
    <property type="entry name" value="DNA breaking-rejoining enzymes"/>
    <property type="match status" value="1"/>
</dbReference>
<dbReference type="Gene3D" id="1.10.443.10">
    <property type="entry name" value="Intergrase catalytic core"/>
    <property type="match status" value="1"/>
</dbReference>
<dbReference type="GO" id="GO:0003677">
    <property type="term" value="F:DNA binding"/>
    <property type="evidence" value="ECO:0007669"/>
    <property type="project" value="UniProtKB-KW"/>
</dbReference>
<dbReference type="InterPro" id="IPR035386">
    <property type="entry name" value="Arm-DNA-bind_5"/>
</dbReference>
<dbReference type="Proteomes" id="UP000264217">
    <property type="component" value="Unassembled WGS sequence"/>
</dbReference>
<keyword evidence="2" id="KW-0238">DNA-binding</keyword>
<evidence type="ECO:0000256" key="3">
    <source>
        <dbReference type="ARBA" id="ARBA00023172"/>
    </source>
</evidence>
<evidence type="ECO:0000256" key="2">
    <source>
        <dbReference type="ARBA" id="ARBA00023125"/>
    </source>
</evidence>
<dbReference type="GO" id="GO:0006310">
    <property type="term" value="P:DNA recombination"/>
    <property type="evidence" value="ECO:0007669"/>
    <property type="project" value="UniProtKB-KW"/>
</dbReference>
<evidence type="ECO:0000256" key="1">
    <source>
        <dbReference type="ARBA" id="ARBA00008857"/>
    </source>
</evidence>
<dbReference type="AlphaFoldDB" id="A0A372NLR2"/>
<dbReference type="InterPro" id="IPR011010">
    <property type="entry name" value="DNA_brk_join_enz"/>
</dbReference>
<organism evidence="5 6">
    <name type="scientific">Mucilaginibacter conchicola</name>
    <dbReference type="NCBI Taxonomy" id="2303333"/>
    <lineage>
        <taxon>Bacteria</taxon>
        <taxon>Pseudomonadati</taxon>
        <taxon>Bacteroidota</taxon>
        <taxon>Sphingobacteriia</taxon>
        <taxon>Sphingobacteriales</taxon>
        <taxon>Sphingobacteriaceae</taxon>
        <taxon>Mucilaginibacter</taxon>
    </lineage>
</organism>
<dbReference type="GO" id="GO:0015074">
    <property type="term" value="P:DNA integration"/>
    <property type="evidence" value="ECO:0007669"/>
    <property type="project" value="InterPro"/>
</dbReference>
<dbReference type="Pfam" id="PF00589">
    <property type="entry name" value="Phage_integrase"/>
    <property type="match status" value="1"/>
</dbReference>
<comment type="caution">
    <text evidence="5">The sequence shown here is derived from an EMBL/GenBank/DDBJ whole genome shotgun (WGS) entry which is preliminary data.</text>
</comment>
<proteinExistence type="inferred from homology"/>
<dbReference type="InterPro" id="IPR025269">
    <property type="entry name" value="SAM-like_dom"/>
</dbReference>
<reference evidence="5 6" key="1">
    <citation type="submission" date="2018-08" db="EMBL/GenBank/DDBJ databases">
        <title>Mucilaginibacter sp. MYSH2.</title>
        <authorList>
            <person name="Seo T."/>
        </authorList>
    </citation>
    <scope>NUCLEOTIDE SEQUENCE [LARGE SCALE GENOMIC DNA]</scope>
    <source>
        <strain evidence="5 6">MYSH2</strain>
    </source>
</reference>
<gene>
    <name evidence="5" type="ORF">D0C36_24285</name>
</gene>
<dbReference type="OrthoDB" id="892893at2"/>
<dbReference type="InterPro" id="IPR013762">
    <property type="entry name" value="Integrase-like_cat_sf"/>
</dbReference>
<evidence type="ECO:0000259" key="4">
    <source>
        <dbReference type="PROSITE" id="PS51898"/>
    </source>
</evidence>
<dbReference type="RefSeq" id="WP_117394336.1">
    <property type="nucleotide sequence ID" value="NZ_QWDC01000012.1"/>
</dbReference>
<dbReference type="InterPro" id="IPR002104">
    <property type="entry name" value="Integrase_catalytic"/>
</dbReference>
<dbReference type="PANTHER" id="PTHR30349">
    <property type="entry name" value="PHAGE INTEGRASE-RELATED"/>
    <property type="match status" value="1"/>
</dbReference>
<keyword evidence="3" id="KW-0233">DNA recombination</keyword>
<keyword evidence="6" id="KW-1185">Reference proteome</keyword>
<dbReference type="CDD" id="cd01185">
    <property type="entry name" value="INTN1_C_like"/>
    <property type="match status" value="1"/>
</dbReference>
<dbReference type="PANTHER" id="PTHR30349:SF64">
    <property type="entry name" value="PROPHAGE INTEGRASE INTD-RELATED"/>
    <property type="match status" value="1"/>
</dbReference>
<name>A0A372NLR2_9SPHI</name>
<accession>A0A372NLR2</accession>